<protein>
    <submittedName>
        <fullName evidence="2">Lipoprotein</fullName>
    </submittedName>
</protein>
<evidence type="ECO:0000313" key="3">
    <source>
        <dbReference type="Proteomes" id="UP000007077"/>
    </source>
</evidence>
<keyword evidence="2" id="KW-0449">Lipoprotein</keyword>
<reference evidence="3" key="2">
    <citation type="submission" date="2010-02" db="EMBL/GenBank/DDBJ databases">
        <title>Complete genome sequence of Marinobacter adhaerens type strain (HP15).</title>
        <authorList>
            <person name="Gaerdes A.A.M."/>
            <person name="Kaeppel E."/>
            <person name="Shezad A."/>
            <person name="Seebah S."/>
            <person name="Teeling H."/>
            <person name="Yarza P."/>
            <person name="Gloeckner F.O."/>
            <person name="Ullrich M.S."/>
        </authorList>
    </citation>
    <scope>NUCLEOTIDE SEQUENCE [LARGE SCALE GENOMIC DNA]</scope>
    <source>
        <strain evidence="3">DSM 23420 / HP15</strain>
        <plasmid evidence="3">Plasmid pHP-187</plasmid>
    </source>
</reference>
<dbReference type="EMBL" id="CP001980">
    <property type="protein sequence ID" value="ADQ00153.1"/>
    <property type="molecule type" value="Genomic_DNA"/>
</dbReference>
<dbReference type="RefSeq" id="WP_014579442.1">
    <property type="nucleotide sequence ID" value="NC_017507.1"/>
</dbReference>
<evidence type="ECO:0000313" key="2">
    <source>
        <dbReference type="EMBL" id="ADQ00153.1"/>
    </source>
</evidence>
<dbReference type="Proteomes" id="UP000007077">
    <property type="component" value="Plasmid pHP-187"/>
</dbReference>
<proteinExistence type="predicted"/>
<keyword evidence="2" id="KW-0614">Plasmid</keyword>
<reference evidence="2 3" key="1">
    <citation type="journal article" date="2010" name="Stand. Genomic Sci.">
        <title>Complete genome sequence of Marinobacter adhaerens type strain (HP15), a diatom-interacting marine microorganism.</title>
        <authorList>
            <person name="Gardes A."/>
            <person name="Kaeppel E."/>
            <person name="Shehzad A."/>
            <person name="Seebah S."/>
            <person name="Teeling H."/>
            <person name="Yarza P."/>
            <person name="Glockner F.O."/>
            <person name="Grossart H.P."/>
            <person name="Ullrich M.S."/>
        </authorList>
    </citation>
    <scope>NUCLEOTIDE SEQUENCE [LARGE SCALE GENOMIC DNA]</scope>
    <source>
        <strain evidence="3">DSM 23420 / HP15</strain>
        <plasmid evidence="3">Plasmid pHP-187</plasmid>
    </source>
</reference>
<dbReference type="AlphaFoldDB" id="E4PSB8"/>
<organism evidence="2 3">
    <name type="scientific">Marinobacter adhaerens (strain DSM 23420 / HP15)</name>
    <dbReference type="NCBI Taxonomy" id="225937"/>
    <lineage>
        <taxon>Bacteria</taxon>
        <taxon>Pseudomonadati</taxon>
        <taxon>Pseudomonadota</taxon>
        <taxon>Gammaproteobacteria</taxon>
        <taxon>Pseudomonadales</taxon>
        <taxon>Marinobacteraceae</taxon>
        <taxon>Marinobacter</taxon>
    </lineage>
</organism>
<dbReference type="HOGENOM" id="CLU_1538249_0_0_6"/>
<sequence length="174" mass="19139">MVRKTTAAFVVILTGTAMAGCSSFQPVTSGTTAPCVTLQNIVADYPNDFSHFRGSSSNFSSVTIYRAKEQLIKGYCEIWAWGNGDSAYTCTISAPDKNVARNLQAIATSQLAECLGPDWQTAKSVRERDNKPAGERIDFATERAELPSISLHRVENLRRHSVYLFIGSSNREPR</sequence>
<dbReference type="PROSITE" id="PS51257">
    <property type="entry name" value="PROKAR_LIPOPROTEIN"/>
    <property type="match status" value="1"/>
</dbReference>
<name>E4PSB8_MARAH</name>
<geneLocation type="plasmid" evidence="2 3">
    <name>pHP-187</name>
</geneLocation>
<gene>
    <name evidence="2" type="ordered locus">HP15_p187g156</name>
</gene>
<accession>E4PSB8</accession>
<feature type="signal peptide" evidence="1">
    <location>
        <begin position="1"/>
        <end position="19"/>
    </location>
</feature>
<keyword evidence="1" id="KW-0732">Signal</keyword>
<feature type="chain" id="PRO_5003187412" evidence="1">
    <location>
        <begin position="20"/>
        <end position="174"/>
    </location>
</feature>
<evidence type="ECO:0000256" key="1">
    <source>
        <dbReference type="SAM" id="SignalP"/>
    </source>
</evidence>
<dbReference type="KEGG" id="mad:HP15_p187g156"/>